<feature type="compositionally biased region" description="Basic and acidic residues" evidence="1">
    <location>
        <begin position="140"/>
        <end position="158"/>
    </location>
</feature>
<comment type="caution">
    <text evidence="2">The sequence shown here is derived from an EMBL/GenBank/DDBJ whole genome shotgun (WGS) entry which is preliminary data.</text>
</comment>
<feature type="compositionally biased region" description="Basic residues" evidence="1">
    <location>
        <begin position="122"/>
        <end position="139"/>
    </location>
</feature>
<organism evidence="2 3">
    <name type="scientific">Mycena metata</name>
    <dbReference type="NCBI Taxonomy" id="1033252"/>
    <lineage>
        <taxon>Eukaryota</taxon>
        <taxon>Fungi</taxon>
        <taxon>Dikarya</taxon>
        <taxon>Basidiomycota</taxon>
        <taxon>Agaricomycotina</taxon>
        <taxon>Agaricomycetes</taxon>
        <taxon>Agaricomycetidae</taxon>
        <taxon>Agaricales</taxon>
        <taxon>Marasmiineae</taxon>
        <taxon>Mycenaceae</taxon>
        <taxon>Mycena</taxon>
    </lineage>
</organism>
<feature type="compositionally biased region" description="Low complexity" evidence="1">
    <location>
        <begin position="63"/>
        <end position="73"/>
    </location>
</feature>
<evidence type="ECO:0000313" key="3">
    <source>
        <dbReference type="Proteomes" id="UP001215598"/>
    </source>
</evidence>
<feature type="region of interest" description="Disordered" evidence="1">
    <location>
        <begin position="1"/>
        <end position="263"/>
    </location>
</feature>
<feature type="compositionally biased region" description="Low complexity" evidence="1">
    <location>
        <begin position="224"/>
        <end position="241"/>
    </location>
</feature>
<dbReference type="Proteomes" id="UP001215598">
    <property type="component" value="Unassembled WGS sequence"/>
</dbReference>
<evidence type="ECO:0000313" key="2">
    <source>
        <dbReference type="EMBL" id="KAJ7774824.1"/>
    </source>
</evidence>
<feature type="compositionally biased region" description="Low complexity" evidence="1">
    <location>
        <begin position="185"/>
        <end position="198"/>
    </location>
</feature>
<feature type="compositionally biased region" description="Basic and acidic residues" evidence="1">
    <location>
        <begin position="304"/>
        <end position="327"/>
    </location>
</feature>
<reference evidence="2" key="1">
    <citation type="submission" date="2023-03" db="EMBL/GenBank/DDBJ databases">
        <title>Massive genome expansion in bonnet fungi (Mycena s.s.) driven by repeated elements and novel gene families across ecological guilds.</title>
        <authorList>
            <consortium name="Lawrence Berkeley National Laboratory"/>
            <person name="Harder C.B."/>
            <person name="Miyauchi S."/>
            <person name="Viragh M."/>
            <person name="Kuo A."/>
            <person name="Thoen E."/>
            <person name="Andreopoulos B."/>
            <person name="Lu D."/>
            <person name="Skrede I."/>
            <person name="Drula E."/>
            <person name="Henrissat B."/>
            <person name="Morin E."/>
            <person name="Kohler A."/>
            <person name="Barry K."/>
            <person name="LaButti K."/>
            <person name="Morin E."/>
            <person name="Salamov A."/>
            <person name="Lipzen A."/>
            <person name="Mereny Z."/>
            <person name="Hegedus B."/>
            <person name="Baldrian P."/>
            <person name="Stursova M."/>
            <person name="Weitz H."/>
            <person name="Taylor A."/>
            <person name="Grigoriev I.V."/>
            <person name="Nagy L.G."/>
            <person name="Martin F."/>
            <person name="Kauserud H."/>
        </authorList>
    </citation>
    <scope>NUCLEOTIDE SEQUENCE</scope>
    <source>
        <strain evidence="2">CBHHK182m</strain>
    </source>
</reference>
<gene>
    <name evidence="2" type="ORF">B0H16DRAFT_1508589</name>
</gene>
<sequence>MTSLVIKLPRSASESSELPTRRKTTKRITSPVDDDSSVTSAPPLKRARPDVSEDEAPESPETSRPSARASGSRAKAKQPSKKKKKIVLSEPESEEFDYADEESEVEPPADDEDEYMSEPKAAGKRGAAKGKKGGAKLKKKAESAKEIVARDERKRPVDTGDIGEGSAAKRPRTRPGPHKSEDVLVDVVGDAPPAAAMGTPPPLKGDSTPAPPKKKLPQIKKNKPAAGASVSAATATAISSTPVKPAPLSTNQEDSKLPPPIVGAGAARKATIPLSADVDLSNPALYAQLFKSGGGSTPSGSQRHQKDEERRKELNRRRDEARAKRASEASPPFDLQGQMDKITRFEERLRHSRSPAVYPNFLAGALKAKPRAATPGENVTIQAGPEKKTYAGNNDLEEGEM</sequence>
<feature type="compositionally biased region" description="Basic residues" evidence="1">
    <location>
        <begin position="74"/>
        <end position="86"/>
    </location>
</feature>
<feature type="compositionally biased region" description="Basic residues" evidence="1">
    <location>
        <begin position="212"/>
        <end position="223"/>
    </location>
</feature>
<keyword evidence="3" id="KW-1185">Reference proteome</keyword>
<dbReference type="EMBL" id="JARKIB010000011">
    <property type="protein sequence ID" value="KAJ7774824.1"/>
    <property type="molecule type" value="Genomic_DNA"/>
</dbReference>
<evidence type="ECO:0000256" key="1">
    <source>
        <dbReference type="SAM" id="MobiDB-lite"/>
    </source>
</evidence>
<feature type="region of interest" description="Disordered" evidence="1">
    <location>
        <begin position="289"/>
        <end position="339"/>
    </location>
</feature>
<feature type="region of interest" description="Disordered" evidence="1">
    <location>
        <begin position="369"/>
        <end position="401"/>
    </location>
</feature>
<feature type="compositionally biased region" description="Acidic residues" evidence="1">
    <location>
        <begin position="91"/>
        <end position="116"/>
    </location>
</feature>
<dbReference type="AlphaFoldDB" id="A0AAD7NTX0"/>
<name>A0AAD7NTX0_9AGAR</name>
<protein>
    <submittedName>
        <fullName evidence="2">Uncharacterized protein</fullName>
    </submittedName>
</protein>
<proteinExistence type="predicted"/>
<accession>A0AAD7NTX0</accession>